<dbReference type="Gene3D" id="3.30.40.10">
    <property type="entry name" value="Zinc/RING finger domain, C3HC4 (zinc finger)"/>
    <property type="match status" value="1"/>
</dbReference>
<name>A0A7C8M980_9PLEO</name>
<evidence type="ECO:0000256" key="1">
    <source>
        <dbReference type="PROSITE-ProRule" id="PRU00175"/>
    </source>
</evidence>
<evidence type="ECO:0000313" key="4">
    <source>
        <dbReference type="Proteomes" id="UP000481861"/>
    </source>
</evidence>
<dbReference type="GO" id="GO:0008270">
    <property type="term" value="F:zinc ion binding"/>
    <property type="evidence" value="ECO:0007669"/>
    <property type="project" value="UniProtKB-KW"/>
</dbReference>
<dbReference type="Proteomes" id="UP000481861">
    <property type="component" value="Unassembled WGS sequence"/>
</dbReference>
<dbReference type="EMBL" id="JAADJZ010000006">
    <property type="protein sequence ID" value="KAF2874280.1"/>
    <property type="molecule type" value="Genomic_DNA"/>
</dbReference>
<comment type="caution">
    <text evidence="3">The sequence shown here is derived from an EMBL/GenBank/DDBJ whole genome shotgun (WGS) entry which is preliminary data.</text>
</comment>
<sequence>MAPRHLTIDPESDAFNKVVRLEGQVEAVSKALLFRSLYQVEDSDVPQVVIEGVRRYFILLRHLFEKFLRRGLDLANGAQTLDQFVEMINIKYFACMPAARREAAHHWPGIIWFQRLQMLLENQNLSLDQAIIDGWHWFLTPGQYPSRNRGPCVLAWKAMDDVQQHAFLERFRIDESALRKTASGTPVPDLSDPSIQELEARGLRRLFLLHLGIGLDVEHPKVEKPTGWDWSDCLICTVPLVVDEIDTRSEHRPVQTVCGHVFGYACLQKWFDQKKESCPTCRQDFQWTETYQASPEEVLRSADRCLRWSGPPCTFQAGVAPHSALDKFLLVFEPAHEIRRAMLRTGFAAEVMRKERLQLQELEGFVARDRLDAVLKGDVHGYQSAVQLQWQVFARLEWFRFVSSWHPYAPPVEYLQL</sequence>
<dbReference type="SMART" id="SM00184">
    <property type="entry name" value="RING"/>
    <property type="match status" value="1"/>
</dbReference>
<evidence type="ECO:0000259" key="2">
    <source>
        <dbReference type="PROSITE" id="PS50089"/>
    </source>
</evidence>
<gene>
    <name evidence="3" type="ORF">BDV95DRAFT_604467</name>
</gene>
<evidence type="ECO:0000313" key="3">
    <source>
        <dbReference type="EMBL" id="KAF2874280.1"/>
    </source>
</evidence>
<dbReference type="OrthoDB" id="8062037at2759"/>
<keyword evidence="1" id="KW-0863">Zinc-finger</keyword>
<feature type="domain" description="RING-type" evidence="2">
    <location>
        <begin position="233"/>
        <end position="282"/>
    </location>
</feature>
<reference evidence="3 4" key="1">
    <citation type="submission" date="2020-01" db="EMBL/GenBank/DDBJ databases">
        <authorList>
            <consortium name="DOE Joint Genome Institute"/>
            <person name="Haridas S."/>
            <person name="Albert R."/>
            <person name="Binder M."/>
            <person name="Bloem J."/>
            <person name="Labutti K."/>
            <person name="Salamov A."/>
            <person name="Andreopoulos B."/>
            <person name="Baker S.E."/>
            <person name="Barry K."/>
            <person name="Bills G."/>
            <person name="Bluhm B.H."/>
            <person name="Cannon C."/>
            <person name="Castanera R."/>
            <person name="Culley D.E."/>
            <person name="Daum C."/>
            <person name="Ezra D."/>
            <person name="Gonzalez J.B."/>
            <person name="Henrissat B."/>
            <person name="Kuo A."/>
            <person name="Liang C."/>
            <person name="Lipzen A."/>
            <person name="Lutzoni F."/>
            <person name="Magnuson J."/>
            <person name="Mondo S."/>
            <person name="Nolan M."/>
            <person name="Ohm R."/>
            <person name="Pangilinan J."/>
            <person name="Park H.-J.H."/>
            <person name="Ramirez L."/>
            <person name="Alfaro M."/>
            <person name="Sun H."/>
            <person name="Tritt A."/>
            <person name="Yoshinaga Y."/>
            <person name="Zwiers L.-H.L."/>
            <person name="Turgeon B.G."/>
            <person name="Goodwin S.B."/>
            <person name="Spatafora J.W."/>
            <person name="Crous P.W."/>
            <person name="Grigoriev I.V."/>
        </authorList>
    </citation>
    <scope>NUCLEOTIDE SEQUENCE [LARGE SCALE GENOMIC DNA]</scope>
    <source>
        <strain evidence="3 4">CBS 611.86</strain>
    </source>
</reference>
<keyword evidence="1" id="KW-0862">Zinc</keyword>
<keyword evidence="1" id="KW-0479">Metal-binding</keyword>
<protein>
    <recommendedName>
        <fullName evidence="2">RING-type domain-containing protein</fullName>
    </recommendedName>
</protein>
<dbReference type="InterPro" id="IPR001841">
    <property type="entry name" value="Znf_RING"/>
</dbReference>
<proteinExistence type="predicted"/>
<dbReference type="InterPro" id="IPR013083">
    <property type="entry name" value="Znf_RING/FYVE/PHD"/>
</dbReference>
<dbReference type="SUPFAM" id="SSF57850">
    <property type="entry name" value="RING/U-box"/>
    <property type="match status" value="1"/>
</dbReference>
<dbReference type="Pfam" id="PF13639">
    <property type="entry name" value="zf-RING_2"/>
    <property type="match status" value="1"/>
</dbReference>
<dbReference type="PROSITE" id="PS50089">
    <property type="entry name" value="ZF_RING_2"/>
    <property type="match status" value="1"/>
</dbReference>
<dbReference type="AlphaFoldDB" id="A0A7C8M980"/>
<accession>A0A7C8M980</accession>
<keyword evidence="4" id="KW-1185">Reference proteome</keyword>
<organism evidence="3 4">
    <name type="scientific">Massariosphaeria phaeospora</name>
    <dbReference type="NCBI Taxonomy" id="100035"/>
    <lineage>
        <taxon>Eukaryota</taxon>
        <taxon>Fungi</taxon>
        <taxon>Dikarya</taxon>
        <taxon>Ascomycota</taxon>
        <taxon>Pezizomycotina</taxon>
        <taxon>Dothideomycetes</taxon>
        <taxon>Pleosporomycetidae</taxon>
        <taxon>Pleosporales</taxon>
        <taxon>Pleosporales incertae sedis</taxon>
        <taxon>Massariosphaeria</taxon>
    </lineage>
</organism>